<feature type="compositionally biased region" description="Low complexity" evidence="1">
    <location>
        <begin position="62"/>
        <end position="73"/>
    </location>
</feature>
<evidence type="ECO:0000256" key="1">
    <source>
        <dbReference type="SAM" id="MobiDB-lite"/>
    </source>
</evidence>
<protein>
    <submittedName>
        <fullName evidence="2">Uncharacterized protein</fullName>
    </submittedName>
</protein>
<evidence type="ECO:0000313" key="3">
    <source>
        <dbReference type="Proteomes" id="UP000660262"/>
    </source>
</evidence>
<dbReference type="EMBL" id="BNJQ01000011">
    <property type="protein sequence ID" value="GHP05769.1"/>
    <property type="molecule type" value="Genomic_DNA"/>
</dbReference>
<proteinExistence type="predicted"/>
<name>A0A830HKF2_9CHLO</name>
<sequence>MPVSQALSDSSDSMLRPLVPISNSKKNGAKNGNGAKKNNKNTSVIDLDQLVKDRMEREKRNAQAARAKATAPDSDSDSDSDDSLLGNTKRRRVETTSKEAKAATEAVAAKVGAAVDDMERIAREYVEEQVAHDDGAAPRSARHVLSVARSGTDHPKPPPWPTLGDVFGTKGKDANENAEVDQTSVARALESGVLVSRLLAAERPVPESLGKWLVHNALYGTHVSSRLCANTVASLATGNPCARASSHFGQLQGAPLLQPSLCAHQRTTTSSPTSTLALDFLPTWSDLIESLEAHGLCCSTDGGGGSGDGGGNNAKHRHVVVHPQLNVTLDLIPIIAQNGAACWEGAYAGTNATRLLIACMRVRLDDVAGALAPSAEAAQMALLDHAPRALWYGEMLMAARASVFQLLGSTSSGASETSAAAAWHVEALLRRGVPSSVHRGRELQLICLPRVILTALQTSQKRNKANGSVTEVLGSAAQDALEALGDVRNVLERCEKNEMSYWGLHVAMRAAHHALSLHLLHAHGVSPHTEYQHDSSNDEKGSLRCAPAEDGWPAPLENLWINRTPLTKESWNLIHDAVKYFEVVEKRVKPNPMGPQTLQRVKGLAARLQTDWTANLQKDEAAEDADDDLF</sequence>
<gene>
    <name evidence="2" type="ORF">PPROV_000451800</name>
</gene>
<reference evidence="2" key="1">
    <citation type="submission" date="2020-10" db="EMBL/GenBank/DDBJ databases">
        <title>Unveiling of a novel bifunctional photoreceptor, Dualchrome1, isolated from a cosmopolitan green alga.</title>
        <authorList>
            <person name="Suzuki S."/>
            <person name="Kawachi M."/>
        </authorList>
    </citation>
    <scope>NUCLEOTIDE SEQUENCE</scope>
    <source>
        <strain evidence="2">NIES 2893</strain>
    </source>
</reference>
<feature type="compositionally biased region" description="Polar residues" evidence="1">
    <location>
        <begin position="1"/>
        <end position="13"/>
    </location>
</feature>
<dbReference type="Proteomes" id="UP000660262">
    <property type="component" value="Unassembled WGS sequence"/>
</dbReference>
<feature type="compositionally biased region" description="Basic and acidic residues" evidence="1">
    <location>
        <begin position="49"/>
        <end position="61"/>
    </location>
</feature>
<accession>A0A830HKF2</accession>
<comment type="caution">
    <text evidence="2">The sequence shown here is derived from an EMBL/GenBank/DDBJ whole genome shotgun (WGS) entry which is preliminary data.</text>
</comment>
<organism evidence="2 3">
    <name type="scientific">Pycnococcus provasolii</name>
    <dbReference type="NCBI Taxonomy" id="41880"/>
    <lineage>
        <taxon>Eukaryota</taxon>
        <taxon>Viridiplantae</taxon>
        <taxon>Chlorophyta</taxon>
        <taxon>Pseudoscourfieldiophyceae</taxon>
        <taxon>Pseudoscourfieldiales</taxon>
        <taxon>Pycnococcaceae</taxon>
        <taxon>Pycnococcus</taxon>
    </lineage>
</organism>
<evidence type="ECO:0000313" key="2">
    <source>
        <dbReference type="EMBL" id="GHP05769.1"/>
    </source>
</evidence>
<feature type="compositionally biased region" description="Low complexity" evidence="1">
    <location>
        <begin position="22"/>
        <end position="36"/>
    </location>
</feature>
<dbReference type="AlphaFoldDB" id="A0A830HKF2"/>
<keyword evidence="3" id="KW-1185">Reference proteome</keyword>
<feature type="region of interest" description="Disordered" evidence="1">
    <location>
        <begin position="1"/>
        <end position="107"/>
    </location>
</feature>
<feature type="compositionally biased region" description="Basic and acidic residues" evidence="1">
    <location>
        <begin position="93"/>
        <end position="102"/>
    </location>
</feature>